<feature type="compositionally biased region" description="Pro residues" evidence="12">
    <location>
        <begin position="453"/>
        <end position="462"/>
    </location>
</feature>
<dbReference type="SMART" id="SM00382">
    <property type="entry name" value="AAA"/>
    <property type="match status" value="1"/>
</dbReference>
<evidence type="ECO:0000256" key="9">
    <source>
        <dbReference type="ARBA" id="ARBA00022932"/>
    </source>
</evidence>
<keyword evidence="5" id="KW-0479">Metal-binding</keyword>
<dbReference type="GO" id="GO:0003887">
    <property type="term" value="F:DNA-directed DNA polymerase activity"/>
    <property type="evidence" value="ECO:0007669"/>
    <property type="project" value="UniProtKB-EC"/>
</dbReference>
<comment type="catalytic activity">
    <reaction evidence="10 11">
        <text>DNA(n) + a 2'-deoxyribonucleoside 5'-triphosphate = DNA(n+1) + diphosphate</text>
        <dbReference type="Rhea" id="RHEA:22508"/>
        <dbReference type="Rhea" id="RHEA-COMP:17339"/>
        <dbReference type="Rhea" id="RHEA-COMP:17340"/>
        <dbReference type="ChEBI" id="CHEBI:33019"/>
        <dbReference type="ChEBI" id="CHEBI:61560"/>
        <dbReference type="ChEBI" id="CHEBI:173112"/>
        <dbReference type="EC" id="2.7.7.7"/>
    </reaction>
</comment>
<protein>
    <recommendedName>
        <fullName evidence="11">DNA polymerase III subunit gamma/tau</fullName>
        <ecNumber evidence="11">2.7.7.7</ecNumber>
    </recommendedName>
</protein>
<evidence type="ECO:0000256" key="8">
    <source>
        <dbReference type="ARBA" id="ARBA00022840"/>
    </source>
</evidence>
<dbReference type="CDD" id="cd18137">
    <property type="entry name" value="HLD_clamp_pol_III_gamma_tau"/>
    <property type="match status" value="1"/>
</dbReference>
<dbReference type="Gene3D" id="1.20.272.10">
    <property type="match status" value="1"/>
</dbReference>
<evidence type="ECO:0000313" key="15">
    <source>
        <dbReference type="Proteomes" id="UP001529256"/>
    </source>
</evidence>
<dbReference type="Proteomes" id="UP001529256">
    <property type="component" value="Unassembled WGS sequence"/>
</dbReference>
<dbReference type="InterPro" id="IPR012763">
    <property type="entry name" value="DNA_pol_III_sug/sutau_N"/>
</dbReference>
<dbReference type="PANTHER" id="PTHR11669:SF0">
    <property type="entry name" value="PROTEIN STICHEL-LIKE 2"/>
    <property type="match status" value="1"/>
</dbReference>
<dbReference type="PRINTS" id="PR00300">
    <property type="entry name" value="CLPPROTEASEA"/>
</dbReference>
<comment type="similarity">
    <text evidence="1 11">Belongs to the DnaX/STICHEL family.</text>
</comment>
<organism evidence="14 15">
    <name type="scientific">Thermophilibacter provencensis</name>
    <dbReference type="NCBI Taxonomy" id="1852386"/>
    <lineage>
        <taxon>Bacteria</taxon>
        <taxon>Bacillati</taxon>
        <taxon>Actinomycetota</taxon>
        <taxon>Coriobacteriia</taxon>
        <taxon>Coriobacteriales</taxon>
        <taxon>Atopobiaceae</taxon>
        <taxon>Thermophilibacter</taxon>
    </lineage>
</organism>
<dbReference type="Gene3D" id="1.10.8.60">
    <property type="match status" value="1"/>
</dbReference>
<sequence length="589" mass="62154">MESLYTKYRPQTFEQVVGQAHVVETLKRAVLEGRTSHAYLFCGPRGTGKTTMARILAKALMCEKAPAALPDGTCEQCQLIAAGEHPDVIELDAASRTGVDNVREEIISRVSYAPTMGRYKVYIIDEVHMLTTQAFNALLKTLEEPPEHVVFIMCTTDPQKILATILSRVQRFDFHAIGNDEMQAHLAYVCKQEGFTYDETALELIVRHARGGMRDALTTLEQLSVFGAGSIDMAAATDFLGEVSGAVLGKFSRALAHRDVSALFAEVAELADAGRDLLQFTRELAAHVRDVYVVAAVPSADDVVAARGEELEALRTEAAAFGSTDRLAHVLTVLGDASSEMRTATNQRLVLEIALTRIARPATDLTLESLAARVADLERQVAVLATPGALASAAPTAEKSLEQPAPTAPVAPQPQPNVAAAPTPAPAEKSSEPAAATAPEPAPTAPAEKAPQPSAPAAPSPGAPRAATREASEASAERGAGAGRAGARGGGGGLSNGNLQRTWKQVVDQLVAQMPAKGSLLLSSTAVSDDGEKLMISLPKGSRFAAKMLERSDVRASVDPVVTMAFGPRTVVYVESSLANQAISRADQA</sequence>
<evidence type="ECO:0000313" key="14">
    <source>
        <dbReference type="EMBL" id="MDM8270889.1"/>
    </source>
</evidence>
<dbReference type="EMBL" id="JAUDEA010000004">
    <property type="protein sequence ID" value="MDM8270889.1"/>
    <property type="molecule type" value="Genomic_DNA"/>
</dbReference>
<dbReference type="PANTHER" id="PTHR11669">
    <property type="entry name" value="REPLICATION FACTOR C / DNA POLYMERASE III GAMMA-TAU SUBUNIT"/>
    <property type="match status" value="1"/>
</dbReference>
<feature type="compositionally biased region" description="Gly residues" evidence="12">
    <location>
        <begin position="480"/>
        <end position="495"/>
    </location>
</feature>
<dbReference type="NCBIfam" id="TIGR02397">
    <property type="entry name" value="dnaX_nterm"/>
    <property type="match status" value="1"/>
</dbReference>
<dbReference type="Gene3D" id="3.40.50.300">
    <property type="entry name" value="P-loop containing nucleotide triphosphate hydrolases"/>
    <property type="match status" value="1"/>
</dbReference>
<feature type="compositionally biased region" description="Pro residues" evidence="12">
    <location>
        <begin position="406"/>
        <end position="415"/>
    </location>
</feature>
<feature type="domain" description="AAA+ ATPase" evidence="13">
    <location>
        <begin position="35"/>
        <end position="181"/>
    </location>
</feature>
<evidence type="ECO:0000256" key="7">
    <source>
        <dbReference type="ARBA" id="ARBA00022833"/>
    </source>
</evidence>
<evidence type="ECO:0000256" key="5">
    <source>
        <dbReference type="ARBA" id="ARBA00022723"/>
    </source>
</evidence>
<dbReference type="InterPro" id="IPR045085">
    <property type="entry name" value="HLD_clamp_pol_III_gamma_tau"/>
</dbReference>
<feature type="region of interest" description="Disordered" evidence="12">
    <location>
        <begin position="394"/>
        <end position="497"/>
    </location>
</feature>
<evidence type="ECO:0000256" key="4">
    <source>
        <dbReference type="ARBA" id="ARBA00022705"/>
    </source>
</evidence>
<dbReference type="InterPro" id="IPR008921">
    <property type="entry name" value="DNA_pol3_clamp-load_cplx_C"/>
</dbReference>
<dbReference type="Pfam" id="PF22608">
    <property type="entry name" value="DNAX_ATPase_lid"/>
    <property type="match status" value="1"/>
</dbReference>
<keyword evidence="15" id="KW-1185">Reference proteome</keyword>
<reference evidence="14" key="1">
    <citation type="submission" date="2023-06" db="EMBL/GenBank/DDBJ databases">
        <title>Identification and characterization of horizontal gene transfer across gut microbiota members of farm animals based on homology search.</title>
        <authorList>
            <person name="Schwarzerova J."/>
            <person name="Nykrynova M."/>
            <person name="Jureckova K."/>
            <person name="Cejkova D."/>
            <person name="Rychlik I."/>
        </authorList>
    </citation>
    <scope>NUCLEOTIDE SEQUENCE</scope>
    <source>
        <strain evidence="14">153_Feed</strain>
    </source>
</reference>
<feature type="compositionally biased region" description="Basic and acidic residues" evidence="12">
    <location>
        <begin position="467"/>
        <end position="476"/>
    </location>
</feature>
<name>A0ABT7V2R4_9ACTN</name>
<dbReference type="Pfam" id="PF12169">
    <property type="entry name" value="DNA_pol3_gamma3"/>
    <property type="match status" value="1"/>
</dbReference>
<evidence type="ECO:0000256" key="1">
    <source>
        <dbReference type="ARBA" id="ARBA00006360"/>
    </source>
</evidence>
<evidence type="ECO:0000256" key="2">
    <source>
        <dbReference type="ARBA" id="ARBA00022679"/>
    </source>
</evidence>
<dbReference type="CDD" id="cd00009">
    <property type="entry name" value="AAA"/>
    <property type="match status" value="1"/>
</dbReference>
<evidence type="ECO:0000256" key="6">
    <source>
        <dbReference type="ARBA" id="ARBA00022741"/>
    </source>
</evidence>
<keyword evidence="9 11" id="KW-0239">DNA-directed DNA polymerase</keyword>
<dbReference type="NCBIfam" id="NF004046">
    <property type="entry name" value="PRK05563.1"/>
    <property type="match status" value="1"/>
</dbReference>
<dbReference type="InterPro" id="IPR022754">
    <property type="entry name" value="DNA_pol_III_gamma-3"/>
</dbReference>
<proteinExistence type="inferred from homology"/>
<keyword evidence="4 11" id="KW-0235">DNA replication</keyword>
<evidence type="ECO:0000256" key="12">
    <source>
        <dbReference type="SAM" id="MobiDB-lite"/>
    </source>
</evidence>
<keyword evidence="8 11" id="KW-0067">ATP-binding</keyword>
<dbReference type="InterPro" id="IPR001270">
    <property type="entry name" value="ClpA/B"/>
</dbReference>
<comment type="caution">
    <text evidence="14">The sequence shown here is derived from an EMBL/GenBank/DDBJ whole genome shotgun (WGS) entry which is preliminary data.</text>
</comment>
<keyword evidence="2 11" id="KW-0808">Transferase</keyword>
<evidence type="ECO:0000256" key="11">
    <source>
        <dbReference type="RuleBase" id="RU364063"/>
    </source>
</evidence>
<evidence type="ECO:0000256" key="3">
    <source>
        <dbReference type="ARBA" id="ARBA00022695"/>
    </source>
</evidence>
<dbReference type="SUPFAM" id="SSF48019">
    <property type="entry name" value="post-AAA+ oligomerization domain-like"/>
    <property type="match status" value="1"/>
</dbReference>
<evidence type="ECO:0000259" key="13">
    <source>
        <dbReference type="SMART" id="SM00382"/>
    </source>
</evidence>
<dbReference type="Pfam" id="PF13177">
    <property type="entry name" value="DNA_pol3_delta2"/>
    <property type="match status" value="1"/>
</dbReference>
<keyword evidence="7" id="KW-0862">Zinc</keyword>
<feature type="compositionally biased region" description="Low complexity" evidence="12">
    <location>
        <begin position="416"/>
        <end position="452"/>
    </location>
</feature>
<dbReference type="InterPro" id="IPR027417">
    <property type="entry name" value="P-loop_NTPase"/>
</dbReference>
<comment type="subunit">
    <text evidence="11">DNA polymerase III contains a core (composed of alpha, epsilon and theta chains) that associates with a tau subunit. This core dimerizes to form the POLIII' complex. PolIII' associates with the gamma complex (composed of gamma, delta, delta', psi and chi chains) and with the beta chain to form the complete DNA polymerase III complex.</text>
</comment>
<accession>A0ABT7V2R4</accession>
<dbReference type="EC" id="2.7.7.7" evidence="11"/>
<gene>
    <name evidence="11 14" type="primary">dnaX</name>
    <name evidence="14" type="ORF">QUW25_04275</name>
</gene>
<dbReference type="InterPro" id="IPR003593">
    <property type="entry name" value="AAA+_ATPase"/>
</dbReference>
<feature type="non-terminal residue" evidence="14">
    <location>
        <position position="589"/>
    </location>
</feature>
<dbReference type="InterPro" id="IPR050238">
    <property type="entry name" value="DNA_Rep/Repair_Clamp_Loader"/>
</dbReference>
<reference evidence="14" key="2">
    <citation type="submission" date="2023-06" db="EMBL/GenBank/DDBJ databases">
        <authorList>
            <person name="Zeman M."/>
            <person name="Kubasova T."/>
            <person name="Jahodarova E."/>
            <person name="Nykrynova M."/>
            <person name="Rychlik I."/>
        </authorList>
    </citation>
    <scope>NUCLEOTIDE SEQUENCE</scope>
    <source>
        <strain evidence="14">153_Feed</strain>
    </source>
</reference>
<keyword evidence="3 11" id="KW-0548">Nucleotidyltransferase</keyword>
<keyword evidence="6 11" id="KW-0547">Nucleotide-binding</keyword>
<dbReference type="RefSeq" id="WP_289510982.1">
    <property type="nucleotide sequence ID" value="NZ_JAUDEA010000004.1"/>
</dbReference>
<evidence type="ECO:0000256" key="10">
    <source>
        <dbReference type="ARBA" id="ARBA00049244"/>
    </source>
</evidence>
<comment type="function">
    <text evidence="11">DNA polymerase III is a complex, multichain enzyme responsible for most of the replicative synthesis in bacteria. This DNA polymerase also exhibits 3' to 5' exonuclease activity.</text>
</comment>
<dbReference type="SUPFAM" id="SSF52540">
    <property type="entry name" value="P-loop containing nucleoside triphosphate hydrolases"/>
    <property type="match status" value="1"/>
</dbReference>